<sequence>MAECFIQGSFAFTCTIAEAALIEESWQHASDLLSEFEPGEPSHEFLAAYPPTNDEDRFSGFITIFDDADFPDFGADMVVEGAIGDASRCAVTIFSLSDFQPGPIASLISHCCKQTLLGAPIGFEWSYSCSRPRIGNFGGGYCAIFSDRTEFRTTANQLSEALGRSGSVVDDRPDPWIEHLGHPVSDWVCEVSNGDTRLGYLDWITSRIQIDDIG</sequence>
<proteinExistence type="predicted"/>
<name>A0ABV7NN24_9SPHN</name>
<keyword evidence="2" id="KW-1185">Reference proteome</keyword>
<evidence type="ECO:0008006" key="3">
    <source>
        <dbReference type="Google" id="ProtNLM"/>
    </source>
</evidence>
<evidence type="ECO:0000313" key="2">
    <source>
        <dbReference type="Proteomes" id="UP001595681"/>
    </source>
</evidence>
<dbReference type="EMBL" id="JBHRVU010000005">
    <property type="protein sequence ID" value="MFC3443862.1"/>
    <property type="molecule type" value="Genomic_DNA"/>
</dbReference>
<organism evidence="1 2">
    <name type="scientific">Sphingobium rhizovicinum</name>
    <dbReference type="NCBI Taxonomy" id="432308"/>
    <lineage>
        <taxon>Bacteria</taxon>
        <taxon>Pseudomonadati</taxon>
        <taxon>Pseudomonadota</taxon>
        <taxon>Alphaproteobacteria</taxon>
        <taxon>Sphingomonadales</taxon>
        <taxon>Sphingomonadaceae</taxon>
        <taxon>Sphingobium</taxon>
    </lineage>
</organism>
<gene>
    <name evidence="1" type="ORF">ACFOKF_22185</name>
</gene>
<evidence type="ECO:0000313" key="1">
    <source>
        <dbReference type="EMBL" id="MFC3443862.1"/>
    </source>
</evidence>
<dbReference type="RefSeq" id="WP_380798759.1">
    <property type="nucleotide sequence ID" value="NZ_JBHRVU010000005.1"/>
</dbReference>
<reference evidence="2" key="1">
    <citation type="journal article" date="2019" name="Int. J. Syst. Evol. Microbiol.">
        <title>The Global Catalogue of Microorganisms (GCM) 10K type strain sequencing project: providing services to taxonomists for standard genome sequencing and annotation.</title>
        <authorList>
            <consortium name="The Broad Institute Genomics Platform"/>
            <consortium name="The Broad Institute Genome Sequencing Center for Infectious Disease"/>
            <person name="Wu L."/>
            <person name="Ma J."/>
        </authorList>
    </citation>
    <scope>NUCLEOTIDE SEQUENCE [LARGE SCALE GENOMIC DNA]</scope>
    <source>
        <strain evidence="2">CCM 7491</strain>
    </source>
</reference>
<comment type="caution">
    <text evidence="1">The sequence shown here is derived from an EMBL/GenBank/DDBJ whole genome shotgun (WGS) entry which is preliminary data.</text>
</comment>
<dbReference type="Proteomes" id="UP001595681">
    <property type="component" value="Unassembled WGS sequence"/>
</dbReference>
<protein>
    <recommendedName>
        <fullName evidence="3">YubB ferredoxin-like domain-containing protein</fullName>
    </recommendedName>
</protein>
<accession>A0ABV7NN24</accession>